<dbReference type="PROSITE" id="PS51125">
    <property type="entry name" value="NHL"/>
    <property type="match status" value="1"/>
</dbReference>
<dbReference type="InterPro" id="IPR001258">
    <property type="entry name" value="NHL_repeat"/>
</dbReference>
<dbReference type="InterPro" id="IPR006977">
    <property type="entry name" value="Yip1_dom"/>
</dbReference>
<keyword evidence="3" id="KW-0677">Repeat</keyword>
<dbReference type="RefSeq" id="WP_123041818.1">
    <property type="nucleotide sequence ID" value="NZ_CP033433.1"/>
</dbReference>
<feature type="transmembrane region" description="Helical" evidence="7">
    <location>
        <begin position="658"/>
        <end position="679"/>
    </location>
</feature>
<keyword evidence="11" id="KW-1185">Reference proteome</keyword>
<dbReference type="InterPro" id="IPR011990">
    <property type="entry name" value="TPR-like_helical_dom_sf"/>
</dbReference>
<dbReference type="InterPro" id="IPR011042">
    <property type="entry name" value="6-blade_b-propeller_TolB-like"/>
</dbReference>
<gene>
    <name evidence="10" type="ORF">EAV92_14800</name>
</gene>
<dbReference type="CDD" id="cd05819">
    <property type="entry name" value="NHL"/>
    <property type="match status" value="1"/>
</dbReference>
<feature type="domain" description="Yip1" evidence="9">
    <location>
        <begin position="503"/>
        <end position="671"/>
    </location>
</feature>
<feature type="transmembrane region" description="Helical" evidence="7">
    <location>
        <begin position="591"/>
        <end position="617"/>
    </location>
</feature>
<feature type="chain" id="PRO_5018158935" description="Yip1 domain-containing protein" evidence="8">
    <location>
        <begin position="27"/>
        <end position="697"/>
    </location>
</feature>
<evidence type="ECO:0000256" key="1">
    <source>
        <dbReference type="ARBA" id="ARBA00004141"/>
    </source>
</evidence>
<evidence type="ECO:0000313" key="10">
    <source>
        <dbReference type="EMBL" id="AYQ73734.1"/>
    </source>
</evidence>
<dbReference type="EMBL" id="CP033433">
    <property type="protein sequence ID" value="AYQ73734.1"/>
    <property type="molecule type" value="Genomic_DNA"/>
</dbReference>
<organism evidence="10 11">
    <name type="scientific">Cohnella candidum</name>
    <dbReference type="NCBI Taxonomy" id="2674991"/>
    <lineage>
        <taxon>Bacteria</taxon>
        <taxon>Bacillati</taxon>
        <taxon>Bacillota</taxon>
        <taxon>Bacilli</taxon>
        <taxon>Bacillales</taxon>
        <taxon>Paenibacillaceae</taxon>
        <taxon>Cohnella</taxon>
    </lineage>
</organism>
<evidence type="ECO:0000256" key="8">
    <source>
        <dbReference type="SAM" id="SignalP"/>
    </source>
</evidence>
<dbReference type="Gene3D" id="2.120.10.30">
    <property type="entry name" value="TolB, C-terminal domain"/>
    <property type="match status" value="1"/>
</dbReference>
<evidence type="ECO:0000313" key="11">
    <source>
        <dbReference type="Proteomes" id="UP000269097"/>
    </source>
</evidence>
<evidence type="ECO:0000256" key="2">
    <source>
        <dbReference type="ARBA" id="ARBA00022692"/>
    </source>
</evidence>
<reference evidence="10 11" key="1">
    <citation type="submission" date="2018-10" db="EMBL/GenBank/DDBJ databases">
        <title>Genome Sequence of Cohnella sp.</title>
        <authorList>
            <person name="Srinivasan S."/>
            <person name="Kim M.K."/>
        </authorList>
    </citation>
    <scope>NUCLEOTIDE SEQUENCE [LARGE SCALE GENOMIC DNA]</scope>
    <source>
        <strain evidence="10 11">18JY8-7</strain>
    </source>
</reference>
<feature type="repeat" description="NHL" evidence="6">
    <location>
        <begin position="60"/>
        <end position="94"/>
    </location>
</feature>
<feature type="signal peptide" evidence="8">
    <location>
        <begin position="1"/>
        <end position="26"/>
    </location>
</feature>
<evidence type="ECO:0000259" key="9">
    <source>
        <dbReference type="Pfam" id="PF04893"/>
    </source>
</evidence>
<dbReference type="Gene3D" id="1.25.40.10">
    <property type="entry name" value="Tetratricopeptide repeat domain"/>
    <property type="match status" value="1"/>
</dbReference>
<dbReference type="SUPFAM" id="SSF48452">
    <property type="entry name" value="TPR-like"/>
    <property type="match status" value="1"/>
</dbReference>
<dbReference type="Proteomes" id="UP000269097">
    <property type="component" value="Chromosome"/>
</dbReference>
<dbReference type="GO" id="GO:0016020">
    <property type="term" value="C:membrane"/>
    <property type="evidence" value="ECO:0007669"/>
    <property type="project" value="UniProtKB-SubCell"/>
</dbReference>
<name>A0A3G3JZQ1_9BACL</name>
<dbReference type="GO" id="GO:0008270">
    <property type="term" value="F:zinc ion binding"/>
    <property type="evidence" value="ECO:0007669"/>
    <property type="project" value="UniProtKB-KW"/>
</dbReference>
<feature type="transmembrane region" description="Helical" evidence="7">
    <location>
        <begin position="558"/>
        <end position="579"/>
    </location>
</feature>
<feature type="transmembrane region" description="Helical" evidence="7">
    <location>
        <begin position="623"/>
        <end position="646"/>
    </location>
</feature>
<feature type="transmembrane region" description="Helical" evidence="7">
    <location>
        <begin position="521"/>
        <end position="538"/>
    </location>
</feature>
<protein>
    <recommendedName>
        <fullName evidence="9">Yip1 domain-containing protein</fullName>
    </recommendedName>
</protein>
<evidence type="ECO:0000256" key="4">
    <source>
        <dbReference type="ARBA" id="ARBA00022989"/>
    </source>
</evidence>
<evidence type="ECO:0000256" key="5">
    <source>
        <dbReference type="ARBA" id="ARBA00023136"/>
    </source>
</evidence>
<keyword evidence="8" id="KW-0732">Signal</keyword>
<comment type="subcellular location">
    <subcellularLocation>
        <location evidence="1">Membrane</location>
        <topology evidence="1">Multi-pass membrane protein</topology>
    </subcellularLocation>
</comment>
<keyword evidence="2 7" id="KW-0812">Transmembrane</keyword>
<dbReference type="PANTHER" id="PTHR24104">
    <property type="entry name" value="E3 UBIQUITIN-PROTEIN LIGASE NHLRC1-RELATED"/>
    <property type="match status" value="1"/>
</dbReference>
<evidence type="ECO:0000256" key="3">
    <source>
        <dbReference type="ARBA" id="ARBA00022737"/>
    </source>
</evidence>
<dbReference type="Pfam" id="PF04893">
    <property type="entry name" value="Yip1"/>
    <property type="match status" value="1"/>
</dbReference>
<dbReference type="InterPro" id="IPR050952">
    <property type="entry name" value="TRIM-NHL_E3_ligases"/>
</dbReference>
<dbReference type="KEGG" id="coh:EAV92_14800"/>
<proteinExistence type="predicted"/>
<sequence>MKNKLAFLAMALAFAIPAAVPAPVSAEAPYQAYAYDEWNHSKASPNGYLPERIYSGLDAGSGPFSEPQDLFVDGTDRIYVADSGNGRIVVLDDRFREVDSISEVRWQGKKLPLKHPTGIFAAEDGRLYVADQDRVLRLNANKEAELVIEKPRHPLIPADFKFKPLKVAADAAGRIYVLSEGQFFGLMQFDPKGEFMGYFGSNKVEVTPYVVLETFWKSILTKAQREGMAKLLPIEYSNLDVGKDGFVYTTTIVSQNSREEIKKLNPLGNNVLTGENGIGDFGDKETAMKKGVKQDTSFVDLAVHPDGFIAGLDRTRGRVFEYDGDGNAVAVFGGLGNQQGTFQQPAAVAYLGDDLLVLDSGKRSITQFAPTEYGRTVHEAVKLYNQGLYKEAAAVWRDASKRDLNNRQAYVGIAKALENEEKYAEALPFFKLGADRGAYSDDYGQIRIRSVRSHMPLIMTLLGVLLFGYYGAKWYRFIAGPNRRTRLAKRPVLFRKKMNPFRALLHPFDAFYAVKAEGKGSLLFAGAIVAVFFLASVFHRQNTGFIFNPHDLNDLNVLLIAAKTVVLYALWVACNWAVATWMEGEGKASEIAIVSAYSIIPYVAGLILTTLLSNVLVKEEGVFLPYVTAVSLLWSGVLMLVGLLTIHDYGFVRTLRSVALTFAAMGIAVFLATLFYTLFQQAYVFASTIYNELLFRI</sequence>
<keyword evidence="5 7" id="KW-0472">Membrane</keyword>
<feature type="transmembrane region" description="Helical" evidence="7">
    <location>
        <begin position="455"/>
        <end position="475"/>
    </location>
</feature>
<evidence type="ECO:0000256" key="6">
    <source>
        <dbReference type="PROSITE-ProRule" id="PRU00504"/>
    </source>
</evidence>
<accession>A0A3G3JZQ1</accession>
<dbReference type="SUPFAM" id="SSF101898">
    <property type="entry name" value="NHL repeat"/>
    <property type="match status" value="1"/>
</dbReference>
<dbReference type="Pfam" id="PF01436">
    <property type="entry name" value="NHL"/>
    <property type="match status" value="1"/>
</dbReference>
<dbReference type="AlphaFoldDB" id="A0A3G3JZQ1"/>
<keyword evidence="4 7" id="KW-1133">Transmembrane helix</keyword>
<evidence type="ECO:0000256" key="7">
    <source>
        <dbReference type="SAM" id="Phobius"/>
    </source>
</evidence>
<dbReference type="PANTHER" id="PTHR24104:SF25">
    <property type="entry name" value="PROTEIN LIN-41"/>
    <property type="match status" value="1"/>
</dbReference>